<dbReference type="Gene3D" id="3.40.50.300">
    <property type="entry name" value="P-loop containing nucleotide triphosphate hydrolases"/>
    <property type="match status" value="1"/>
</dbReference>
<dbReference type="InterPro" id="IPR003439">
    <property type="entry name" value="ABC_transporter-like_ATP-bd"/>
</dbReference>
<feature type="domain" description="ABC transporter" evidence="9">
    <location>
        <begin position="6"/>
        <end position="208"/>
    </location>
</feature>
<dbReference type="GO" id="GO:0016887">
    <property type="term" value="F:ATP hydrolysis activity"/>
    <property type="evidence" value="ECO:0007669"/>
    <property type="project" value="InterPro"/>
</dbReference>
<dbReference type="InterPro" id="IPR005895">
    <property type="entry name" value="ABC_transptr_haem_export_CcmA"/>
</dbReference>
<evidence type="ECO:0000256" key="7">
    <source>
        <dbReference type="ARBA" id="ARBA00022967"/>
    </source>
</evidence>
<sequence>MADAVLEARELGVRRGHCAIFRGLGLSLAFGDLLQVMGPNGAGKTSLLRVLSSLMPPAEGDLYWRGRPVRAGDPDYLAQVAYLGHVNGIYPDLSAFENLQFAARMAGQQPDAEAMHHALARFGLDRVADAPARTLSQGQRRRVALARLALTPRALWLLDEPLTSLDDASTDCFHTLLAEHLQRGGIAVVATHQRLPAEGAVLDLATDAGSP</sequence>
<dbReference type="SMART" id="SM00382">
    <property type="entry name" value="AAA"/>
    <property type="match status" value="1"/>
</dbReference>
<dbReference type="PROSITE" id="PS50893">
    <property type="entry name" value="ABC_TRANSPORTER_2"/>
    <property type="match status" value="1"/>
</dbReference>
<dbReference type="InterPro" id="IPR027417">
    <property type="entry name" value="P-loop_NTPase"/>
</dbReference>
<dbReference type="Proteomes" id="UP000253772">
    <property type="component" value="Chromosome c2"/>
</dbReference>
<keyword evidence="4" id="KW-0547">Nucleotide-binding</keyword>
<evidence type="ECO:0000256" key="4">
    <source>
        <dbReference type="ARBA" id="ARBA00022741"/>
    </source>
</evidence>
<protein>
    <submittedName>
        <fullName evidence="10">Cytochrome c biogenesis heme-transporting ATPase CcmA</fullName>
    </submittedName>
</protein>
<dbReference type="GO" id="GO:0005524">
    <property type="term" value="F:ATP binding"/>
    <property type="evidence" value="ECO:0007669"/>
    <property type="project" value="UniProtKB-KW"/>
</dbReference>
<dbReference type="InterPro" id="IPR003593">
    <property type="entry name" value="AAA+_ATPase"/>
</dbReference>
<dbReference type="EMBL" id="CP037901">
    <property type="protein sequence ID" value="QBP12042.1"/>
    <property type="molecule type" value="Genomic_DNA"/>
</dbReference>
<dbReference type="PANTHER" id="PTHR43499:SF1">
    <property type="entry name" value="ABC TRANSPORTER I FAMILY MEMBER 1"/>
    <property type="match status" value="1"/>
</dbReference>
<reference evidence="10 11" key="1">
    <citation type="submission" date="2019-03" db="EMBL/GenBank/DDBJ databases">
        <title>Comparative insights into the high quality Complete genome sequence of highly metal resistant Cupriavidus metallidurans strain BS1 isolated from a gold-copper mine.</title>
        <authorList>
            <person name="Mazhar H.S."/>
            <person name="Rensing C."/>
        </authorList>
    </citation>
    <scope>NUCLEOTIDE SEQUENCE [LARGE SCALE GENOMIC DNA]</scope>
    <source>
        <strain evidence="10 11">BS1</strain>
    </source>
</reference>
<evidence type="ECO:0000256" key="1">
    <source>
        <dbReference type="ARBA" id="ARBA00022448"/>
    </source>
</evidence>
<dbReference type="AlphaFoldDB" id="A0A482IVT4"/>
<keyword evidence="8" id="KW-0472">Membrane</keyword>
<dbReference type="Pfam" id="PF00005">
    <property type="entry name" value="ABC_tran"/>
    <property type="match status" value="1"/>
</dbReference>
<evidence type="ECO:0000256" key="8">
    <source>
        <dbReference type="ARBA" id="ARBA00023136"/>
    </source>
</evidence>
<dbReference type="SUPFAM" id="SSF52540">
    <property type="entry name" value="P-loop containing nucleoside triphosphate hydrolases"/>
    <property type="match status" value="1"/>
</dbReference>
<dbReference type="OrthoDB" id="9800654at2"/>
<keyword evidence="2" id="KW-1003">Cell membrane</keyword>
<dbReference type="GO" id="GO:0022857">
    <property type="term" value="F:transmembrane transporter activity"/>
    <property type="evidence" value="ECO:0007669"/>
    <property type="project" value="InterPro"/>
</dbReference>
<organism evidence="10 11">
    <name type="scientific">Cupriavidus metallidurans</name>
    <dbReference type="NCBI Taxonomy" id="119219"/>
    <lineage>
        <taxon>Bacteria</taxon>
        <taxon>Pseudomonadati</taxon>
        <taxon>Pseudomonadota</taxon>
        <taxon>Betaproteobacteria</taxon>
        <taxon>Burkholderiales</taxon>
        <taxon>Burkholderiaceae</taxon>
        <taxon>Cupriavidus</taxon>
    </lineage>
</organism>
<keyword evidence="7" id="KW-1278">Translocase</keyword>
<evidence type="ECO:0000256" key="2">
    <source>
        <dbReference type="ARBA" id="ARBA00022475"/>
    </source>
</evidence>
<dbReference type="GO" id="GO:0017004">
    <property type="term" value="P:cytochrome complex assembly"/>
    <property type="evidence" value="ECO:0007669"/>
    <property type="project" value="UniProtKB-KW"/>
</dbReference>
<dbReference type="NCBIfam" id="TIGR01189">
    <property type="entry name" value="ccmA"/>
    <property type="match status" value="1"/>
</dbReference>
<gene>
    <name evidence="10" type="primary">ccmA</name>
    <name evidence="10" type="ORF">DDF84_019890</name>
</gene>
<evidence type="ECO:0000313" key="11">
    <source>
        <dbReference type="Proteomes" id="UP000253772"/>
    </source>
</evidence>
<keyword evidence="3" id="KW-0997">Cell inner membrane</keyword>
<name>A0A482IVT4_9BURK</name>
<evidence type="ECO:0000256" key="5">
    <source>
        <dbReference type="ARBA" id="ARBA00022748"/>
    </source>
</evidence>
<keyword evidence="5" id="KW-0201">Cytochrome c-type biogenesis</keyword>
<dbReference type="PROSITE" id="PS00211">
    <property type="entry name" value="ABC_TRANSPORTER_1"/>
    <property type="match status" value="1"/>
</dbReference>
<keyword evidence="6" id="KW-0067">ATP-binding</keyword>
<dbReference type="PANTHER" id="PTHR43499">
    <property type="entry name" value="ABC TRANSPORTER I FAMILY MEMBER 1"/>
    <property type="match status" value="1"/>
</dbReference>
<dbReference type="InterPro" id="IPR017871">
    <property type="entry name" value="ABC_transporter-like_CS"/>
</dbReference>
<accession>A0A482IVT4</accession>
<evidence type="ECO:0000313" key="10">
    <source>
        <dbReference type="EMBL" id="QBP12042.1"/>
    </source>
</evidence>
<proteinExistence type="predicted"/>
<keyword evidence="1" id="KW-0813">Transport</keyword>
<dbReference type="NCBIfam" id="NF010061">
    <property type="entry name" value="PRK13538.1"/>
    <property type="match status" value="1"/>
</dbReference>
<dbReference type="RefSeq" id="WP_017515684.1">
    <property type="nucleotide sequence ID" value="NZ_CP037901.1"/>
</dbReference>
<evidence type="ECO:0000256" key="3">
    <source>
        <dbReference type="ARBA" id="ARBA00022519"/>
    </source>
</evidence>
<evidence type="ECO:0000259" key="9">
    <source>
        <dbReference type="PROSITE" id="PS50893"/>
    </source>
</evidence>
<evidence type="ECO:0000256" key="6">
    <source>
        <dbReference type="ARBA" id="ARBA00022840"/>
    </source>
</evidence>